<dbReference type="RefSeq" id="WP_188714710.1">
    <property type="nucleotide sequence ID" value="NZ_BMIV01000005.1"/>
</dbReference>
<dbReference type="Proteomes" id="UP000640509">
    <property type="component" value="Unassembled WGS sequence"/>
</dbReference>
<evidence type="ECO:0008006" key="3">
    <source>
        <dbReference type="Google" id="ProtNLM"/>
    </source>
</evidence>
<evidence type="ECO:0000313" key="1">
    <source>
        <dbReference type="EMBL" id="GGF65819.1"/>
    </source>
</evidence>
<sequence length="165" mass="17598">MQAGAQVIGPAAREDQAIALIESRSLSCAILEIDLGQGVRFKVADALRARGLPFVFMTAHDDVMIPRRFDDIGRIRKPSGFRLAVEAIALMCPAPPAWMSQAPITPEKSLGRIAGPRAQLALPGGMRMPADVVLPDALPSDAVRMAHDDLALPPMRPGMTSRPAA</sequence>
<accession>A0ABQ1VGN2</accession>
<comment type="caution">
    <text evidence="1">The sequence shown here is derived from an EMBL/GenBank/DDBJ whole genome shotgun (WGS) entry which is preliminary data.</text>
</comment>
<reference evidence="2" key="1">
    <citation type="journal article" date="2019" name="Int. J. Syst. Evol. Microbiol.">
        <title>The Global Catalogue of Microorganisms (GCM) 10K type strain sequencing project: providing services to taxonomists for standard genome sequencing and annotation.</title>
        <authorList>
            <consortium name="The Broad Institute Genomics Platform"/>
            <consortium name="The Broad Institute Genome Sequencing Center for Infectious Disease"/>
            <person name="Wu L."/>
            <person name="Ma J."/>
        </authorList>
    </citation>
    <scope>NUCLEOTIDE SEQUENCE [LARGE SCALE GENOMIC DNA]</scope>
    <source>
        <strain evidence="2">CGMCC 1.15419</strain>
    </source>
</reference>
<name>A0ABQ1VGN2_9RHOB</name>
<dbReference type="SUPFAM" id="SSF52172">
    <property type="entry name" value="CheY-like"/>
    <property type="match status" value="1"/>
</dbReference>
<dbReference type="EMBL" id="BMIV01000005">
    <property type="protein sequence ID" value="GGF65819.1"/>
    <property type="molecule type" value="Genomic_DNA"/>
</dbReference>
<evidence type="ECO:0000313" key="2">
    <source>
        <dbReference type="Proteomes" id="UP000640509"/>
    </source>
</evidence>
<proteinExistence type="predicted"/>
<keyword evidence="2" id="KW-1185">Reference proteome</keyword>
<gene>
    <name evidence="1" type="ORF">GCM10011402_17450</name>
</gene>
<dbReference type="Gene3D" id="3.40.50.2300">
    <property type="match status" value="1"/>
</dbReference>
<dbReference type="InterPro" id="IPR011006">
    <property type="entry name" value="CheY-like_superfamily"/>
</dbReference>
<organism evidence="1 2">
    <name type="scientific">Paracoccus acridae</name>
    <dbReference type="NCBI Taxonomy" id="1795310"/>
    <lineage>
        <taxon>Bacteria</taxon>
        <taxon>Pseudomonadati</taxon>
        <taxon>Pseudomonadota</taxon>
        <taxon>Alphaproteobacteria</taxon>
        <taxon>Rhodobacterales</taxon>
        <taxon>Paracoccaceae</taxon>
        <taxon>Paracoccus</taxon>
    </lineage>
</organism>
<protein>
    <recommendedName>
        <fullName evidence="3">Response regulatory domain-containing protein</fullName>
    </recommendedName>
</protein>